<dbReference type="EMBL" id="FR746099">
    <property type="protein sequence ID" value="CCC41353.1"/>
    <property type="molecule type" value="Genomic_DNA"/>
</dbReference>
<gene>
    <name evidence="2" type="ordered locus">Hqrw_3607</name>
</gene>
<dbReference type="AlphaFoldDB" id="G0LMN3"/>
<sequence length="111" mass="11980">MPTEYTSLAVWIVILALGVATFTIRISFISLFGLLENVPDRVTRGLQFVPPAVFAALAAPAFIAPSGHIEFIGNEQLIAGITATAIAWYVDDVFATIIAGMLTLWILRFGI</sequence>
<dbReference type="InterPro" id="IPR008407">
    <property type="entry name" value="Brnchd-chn_aa_trnsp_AzlD"/>
</dbReference>
<feature type="transmembrane region" description="Helical" evidence="1">
    <location>
        <begin position="12"/>
        <end position="34"/>
    </location>
</feature>
<feature type="transmembrane region" description="Helical" evidence="1">
    <location>
        <begin position="86"/>
        <end position="107"/>
    </location>
</feature>
<dbReference type="RefSeq" id="WP_011572287.1">
    <property type="nucleotide sequence ID" value="NC_017459.1"/>
</dbReference>
<dbReference type="Pfam" id="PF05437">
    <property type="entry name" value="AzlD"/>
    <property type="match status" value="1"/>
</dbReference>
<protein>
    <submittedName>
        <fullName evidence="2">ABC-type transport system accessory transmembrane protein</fullName>
    </submittedName>
</protein>
<feature type="transmembrane region" description="Helical" evidence="1">
    <location>
        <begin position="46"/>
        <end position="66"/>
    </location>
</feature>
<dbReference type="Proteomes" id="UP000007954">
    <property type="component" value="Chromosome"/>
</dbReference>
<dbReference type="OrthoDB" id="187711at2157"/>
<keyword evidence="1" id="KW-0472">Membrane</keyword>
<name>G0LMN3_HALWC</name>
<reference evidence="2 3" key="1">
    <citation type="journal article" date="2011" name="PLoS ONE">
        <title>Haloquadratum walsbyi: limited diversity in a global pond.</title>
        <authorList>
            <person name="Dyall-Smith M."/>
            <person name="Pfeiffer F."/>
            <person name="Klee K."/>
            <person name="Palm P."/>
            <person name="Gross K."/>
            <person name="Schuster S.C."/>
            <person name="Rampp M."/>
            <person name="Oesterhelt D."/>
        </authorList>
    </citation>
    <scope>NUCLEOTIDE SEQUENCE [LARGE SCALE GENOMIC DNA]</scope>
    <source>
        <strain evidence="3">DSM 16854 / JCM 12705 / C23</strain>
    </source>
</reference>
<evidence type="ECO:0000256" key="1">
    <source>
        <dbReference type="SAM" id="Phobius"/>
    </source>
</evidence>
<proteinExistence type="predicted"/>
<keyword evidence="1" id="KW-1133">Transmembrane helix</keyword>
<keyword evidence="1 2" id="KW-0812">Transmembrane</keyword>
<dbReference type="KEGG" id="hwc:Hqrw_3607"/>
<accession>G0LMN3</accession>
<organism evidence="2 3">
    <name type="scientific">Haloquadratum walsbyi (strain DSM 16854 / JCM 12705 / C23)</name>
    <dbReference type="NCBI Taxonomy" id="768065"/>
    <lineage>
        <taxon>Archaea</taxon>
        <taxon>Methanobacteriati</taxon>
        <taxon>Methanobacteriota</taxon>
        <taxon>Stenosarchaea group</taxon>
        <taxon>Halobacteria</taxon>
        <taxon>Halobacteriales</taxon>
        <taxon>Haloferacaceae</taxon>
        <taxon>Haloquadratum</taxon>
    </lineage>
</organism>
<evidence type="ECO:0000313" key="3">
    <source>
        <dbReference type="Proteomes" id="UP000007954"/>
    </source>
</evidence>
<dbReference type="HOGENOM" id="CLU_157896_1_0_2"/>
<dbReference type="GeneID" id="12448444"/>
<evidence type="ECO:0000313" key="2">
    <source>
        <dbReference type="EMBL" id="CCC41353.1"/>
    </source>
</evidence>